<dbReference type="Proteomes" id="UP000078046">
    <property type="component" value="Unassembled WGS sequence"/>
</dbReference>
<dbReference type="Pfam" id="PF00270">
    <property type="entry name" value="DEAD"/>
    <property type="match status" value="1"/>
</dbReference>
<dbReference type="InterPro" id="IPR027417">
    <property type="entry name" value="P-loop_NTPase"/>
</dbReference>
<dbReference type="GO" id="GO:0005737">
    <property type="term" value="C:cytoplasm"/>
    <property type="evidence" value="ECO:0007669"/>
    <property type="project" value="UniProtKB-ARBA"/>
</dbReference>
<proteinExistence type="inferred from homology"/>
<evidence type="ECO:0000313" key="16">
    <source>
        <dbReference type="EMBL" id="OAF71331.1"/>
    </source>
</evidence>
<accession>A0A177BCT6</accession>
<evidence type="ECO:0000256" key="9">
    <source>
        <dbReference type="ARBA" id="ARBA00022840"/>
    </source>
</evidence>
<keyword evidence="10" id="KW-0694">RNA-binding</keyword>
<keyword evidence="17" id="KW-1185">Reference proteome</keyword>
<evidence type="ECO:0000256" key="1">
    <source>
        <dbReference type="ARBA" id="ARBA00010132"/>
    </source>
</evidence>
<reference evidence="16 17" key="1">
    <citation type="submission" date="2016-04" db="EMBL/GenBank/DDBJ databases">
        <title>The genome of Intoshia linei affirms orthonectids as highly simplified spiralians.</title>
        <authorList>
            <person name="Mikhailov K.V."/>
            <person name="Slusarev G.S."/>
            <person name="Nikitin M.A."/>
            <person name="Logacheva M.D."/>
            <person name="Penin A."/>
            <person name="Aleoshin V."/>
            <person name="Panchin Y.V."/>
        </authorList>
    </citation>
    <scope>NUCLEOTIDE SEQUENCE [LARGE SCALE GENOMIC DNA]</scope>
    <source>
        <strain evidence="16">Intl2013</strain>
        <tissue evidence="16">Whole animal</tissue>
    </source>
</reference>
<evidence type="ECO:0000256" key="8">
    <source>
        <dbReference type="ARBA" id="ARBA00022833"/>
    </source>
</evidence>
<feature type="domain" description="CCHC-type" evidence="13">
    <location>
        <begin position="960"/>
        <end position="975"/>
    </location>
</feature>
<dbReference type="PROSITE" id="PS51194">
    <property type="entry name" value="HELICASE_CTER"/>
    <property type="match status" value="1"/>
</dbReference>
<dbReference type="FunFam" id="3.40.50.300:FF:000657">
    <property type="entry name" value="Probable ATP-dependent RNA helicase DDX41"/>
    <property type="match status" value="1"/>
</dbReference>
<evidence type="ECO:0000259" key="13">
    <source>
        <dbReference type="PROSITE" id="PS50158"/>
    </source>
</evidence>
<dbReference type="GO" id="GO:0005524">
    <property type="term" value="F:ATP binding"/>
    <property type="evidence" value="ECO:0007669"/>
    <property type="project" value="UniProtKB-KW"/>
</dbReference>
<dbReference type="GO" id="GO:0003723">
    <property type="term" value="F:RNA binding"/>
    <property type="evidence" value="ECO:0007669"/>
    <property type="project" value="UniProtKB-KW"/>
</dbReference>
<evidence type="ECO:0000256" key="6">
    <source>
        <dbReference type="ARBA" id="ARBA00022801"/>
    </source>
</evidence>
<evidence type="ECO:0000259" key="15">
    <source>
        <dbReference type="PROSITE" id="PS51194"/>
    </source>
</evidence>
<comment type="similarity">
    <text evidence="1">Belongs to the DEAD box helicase family. DDX4/VASA subfamily.</text>
</comment>
<dbReference type="InterPro" id="IPR025258">
    <property type="entry name" value="RH_dom"/>
</dbReference>
<dbReference type="AlphaFoldDB" id="A0A177BCT6"/>
<dbReference type="PANTHER" id="PTHR47958">
    <property type="entry name" value="ATP-DEPENDENT RNA HELICASE DBP3"/>
    <property type="match status" value="1"/>
</dbReference>
<protein>
    <recommendedName>
        <fullName evidence="2">RNA helicase</fullName>
        <ecNumber evidence="2">3.6.4.13</ecNumber>
    </recommendedName>
</protein>
<gene>
    <name evidence="16" type="ORF">A3Q56_00910</name>
</gene>
<keyword evidence="9" id="KW-0067">ATP-binding</keyword>
<dbReference type="GO" id="GO:0008270">
    <property type="term" value="F:zinc ion binding"/>
    <property type="evidence" value="ECO:0007669"/>
    <property type="project" value="UniProtKB-KW"/>
</dbReference>
<keyword evidence="5 12" id="KW-0863">Zinc-finger</keyword>
<dbReference type="SUPFAM" id="SSF52540">
    <property type="entry name" value="P-loop containing nucleoside triphosphate hydrolases"/>
    <property type="match status" value="2"/>
</dbReference>
<dbReference type="PROSITE" id="PS51192">
    <property type="entry name" value="HELICASE_ATP_BIND_1"/>
    <property type="match status" value="1"/>
</dbReference>
<evidence type="ECO:0000256" key="2">
    <source>
        <dbReference type="ARBA" id="ARBA00012552"/>
    </source>
</evidence>
<dbReference type="CDD" id="cd18787">
    <property type="entry name" value="SF2_C_DEAD"/>
    <property type="match status" value="1"/>
</dbReference>
<dbReference type="InterPro" id="IPR001650">
    <property type="entry name" value="Helicase_C-like"/>
</dbReference>
<name>A0A177BCT6_9BILA</name>
<comment type="caution">
    <text evidence="16">The sequence shown here is derived from an EMBL/GenBank/DDBJ whole genome shotgun (WGS) entry which is preliminary data.</text>
</comment>
<dbReference type="EMBL" id="LWCA01000060">
    <property type="protein sequence ID" value="OAF71331.1"/>
    <property type="molecule type" value="Genomic_DNA"/>
</dbReference>
<sequence>MKSNFIYAHFRRPYENEPILSYLKTIDMSSCTRDERDNAYFVMAEAVIQCINYIKNKHLVDQLNCICFNNPSRSNRLNSPVSHVHSASISTSSIDYKIGGLTFTETYPKPKNKECLNAIDLAINYLQNYNDLPYANKIEFYRFEEKINATSPMIINSDNESLTHFREQKTRGNLEWAPQRDQLIFSVMHKKKEYLMHERCPECGIVMKLALLKNYRYCNYYGKFFCRACHLNDTRTIPGYILAKWDFTKRTVSHCAQRYLDQIYDEPLFLSETLTSNKKLNLNTFLKADNIRKSFVFTVMYITSCKSASKLVDQLSSIPFHWYNNLDYSIHDFIIMSFFMSDKIGELQRGYCIYKIIYTGEFVKTIKKLLNDFFNHIHYCNVCIMKGFICEICENQKDIIFPFQISLVYTCKESDDSTEVYIPIRQRNGNVNKKLEIDLEPIEDYKDNIVISKGFIKNQEDVPLLKEYWETKQSDNEDESDQLKIDKQVEHEDRIMSTMVYNDAMLPEMDSNINNEKPLITRWWKPPIYRQNYSREQILKICDDYGIEIVGNNLITPLTDFYEMQFPYCILEELKSNDIRKPTNIQIITLPNVLSGRDVIATASTGSGKTLAFVLPAVMFSLEQEIALPFHSNEGPMALIICPSRELARQIFNVIENITKVLANVSYPQIKTLLCVGGSPMTDQISILSRGVHIVVATPGRLTAFIKSRQINMTLCQYVVLDEADRMIDTGFVEEIGTVFKSLPKKRQTILFSATMPKNIEEFALKTLINPLIIKTGRAGSATLRVVQNVEFVLPLDRYTKLLESFEKTKPPVLIFAEKKHEVDKIHQYLLIKSLRVAAIHGGKNQCERDKAIDDFRSKNMDILVATDVASKGLDFKLLNHIINFDMPKEIDIYVHRIGRAGRGKNKGLATTYVNHSCDHTVLLDLKHLLIEAKQKIPDFLIPLEASYISKLFVAGALGCSYCGGLGHRVMDCPKLESKRALKEKSITKGMFDSSGTTDW</sequence>
<evidence type="ECO:0000256" key="11">
    <source>
        <dbReference type="ARBA" id="ARBA00047984"/>
    </source>
</evidence>
<dbReference type="InterPro" id="IPR001878">
    <property type="entry name" value="Znf_CCHC"/>
</dbReference>
<feature type="domain" description="Helicase C-terminal" evidence="15">
    <location>
        <begin position="801"/>
        <end position="945"/>
    </location>
</feature>
<dbReference type="EC" id="3.6.4.13" evidence="2"/>
<dbReference type="GO" id="GO:0003724">
    <property type="term" value="F:RNA helicase activity"/>
    <property type="evidence" value="ECO:0007669"/>
    <property type="project" value="UniProtKB-EC"/>
</dbReference>
<organism evidence="16 17">
    <name type="scientific">Intoshia linei</name>
    <dbReference type="NCBI Taxonomy" id="1819745"/>
    <lineage>
        <taxon>Eukaryota</taxon>
        <taxon>Metazoa</taxon>
        <taxon>Spiralia</taxon>
        <taxon>Lophotrochozoa</taxon>
        <taxon>Mesozoa</taxon>
        <taxon>Orthonectida</taxon>
        <taxon>Rhopaluridae</taxon>
        <taxon>Intoshia</taxon>
    </lineage>
</organism>
<dbReference type="SMART" id="SM00490">
    <property type="entry name" value="HELICc"/>
    <property type="match status" value="1"/>
</dbReference>
<dbReference type="InterPro" id="IPR014001">
    <property type="entry name" value="Helicase_ATP-bd"/>
</dbReference>
<keyword evidence="6" id="KW-0378">Hydrolase</keyword>
<dbReference type="InterPro" id="IPR011545">
    <property type="entry name" value="DEAD/DEAH_box_helicase_dom"/>
</dbReference>
<comment type="catalytic activity">
    <reaction evidence="11">
        <text>ATP + H2O = ADP + phosphate + H(+)</text>
        <dbReference type="Rhea" id="RHEA:13065"/>
        <dbReference type="ChEBI" id="CHEBI:15377"/>
        <dbReference type="ChEBI" id="CHEBI:15378"/>
        <dbReference type="ChEBI" id="CHEBI:30616"/>
        <dbReference type="ChEBI" id="CHEBI:43474"/>
        <dbReference type="ChEBI" id="CHEBI:456216"/>
        <dbReference type="EC" id="3.6.4.13"/>
    </reaction>
</comment>
<evidence type="ECO:0000313" key="17">
    <source>
        <dbReference type="Proteomes" id="UP000078046"/>
    </source>
</evidence>
<dbReference type="Pfam" id="PF00271">
    <property type="entry name" value="Helicase_C"/>
    <property type="match status" value="1"/>
</dbReference>
<keyword evidence="7" id="KW-0347">Helicase</keyword>
<feature type="domain" description="Helicase ATP-binding" evidence="14">
    <location>
        <begin position="590"/>
        <end position="774"/>
    </location>
</feature>
<dbReference type="OrthoDB" id="196131at2759"/>
<evidence type="ECO:0000256" key="12">
    <source>
        <dbReference type="PROSITE-ProRule" id="PRU00047"/>
    </source>
</evidence>
<dbReference type="Gene3D" id="3.40.50.300">
    <property type="entry name" value="P-loop containing nucleotide triphosphate hydrolases"/>
    <property type="match status" value="2"/>
</dbReference>
<evidence type="ECO:0000256" key="4">
    <source>
        <dbReference type="ARBA" id="ARBA00022741"/>
    </source>
</evidence>
<dbReference type="SMART" id="SM00487">
    <property type="entry name" value="DEXDc"/>
    <property type="match status" value="1"/>
</dbReference>
<dbReference type="GO" id="GO:0016787">
    <property type="term" value="F:hydrolase activity"/>
    <property type="evidence" value="ECO:0007669"/>
    <property type="project" value="UniProtKB-KW"/>
</dbReference>
<dbReference type="Pfam" id="PF13901">
    <property type="entry name" value="RH_dom"/>
    <property type="match status" value="1"/>
</dbReference>
<evidence type="ECO:0000256" key="7">
    <source>
        <dbReference type="ARBA" id="ARBA00022806"/>
    </source>
</evidence>
<dbReference type="PROSITE" id="PS00039">
    <property type="entry name" value="DEAD_ATP_HELICASE"/>
    <property type="match status" value="1"/>
</dbReference>
<evidence type="ECO:0000259" key="14">
    <source>
        <dbReference type="PROSITE" id="PS51192"/>
    </source>
</evidence>
<keyword evidence="4" id="KW-0547">Nucleotide-binding</keyword>
<dbReference type="PROSITE" id="PS50158">
    <property type="entry name" value="ZF_CCHC"/>
    <property type="match status" value="1"/>
</dbReference>
<dbReference type="InterPro" id="IPR000629">
    <property type="entry name" value="RNA-helicase_DEAD-box_CS"/>
</dbReference>
<evidence type="ECO:0000256" key="10">
    <source>
        <dbReference type="ARBA" id="ARBA00022884"/>
    </source>
</evidence>
<keyword evidence="3" id="KW-0479">Metal-binding</keyword>
<evidence type="ECO:0000256" key="5">
    <source>
        <dbReference type="ARBA" id="ARBA00022771"/>
    </source>
</evidence>
<evidence type="ECO:0000256" key="3">
    <source>
        <dbReference type="ARBA" id="ARBA00022723"/>
    </source>
</evidence>
<keyword evidence="8" id="KW-0862">Zinc</keyword>
<dbReference type="SMART" id="SM01175">
    <property type="entry name" value="DUF4206"/>
    <property type="match status" value="1"/>
</dbReference>